<dbReference type="FunFam" id="1.10.340.70:FF:000001">
    <property type="entry name" value="Retrovirus-related Pol polyprotein from transposon gypsy-like Protein"/>
    <property type="match status" value="1"/>
</dbReference>
<evidence type="ECO:0000259" key="3">
    <source>
        <dbReference type="Pfam" id="PF02023"/>
    </source>
</evidence>
<dbReference type="Pfam" id="PF17921">
    <property type="entry name" value="Integrase_H2C2"/>
    <property type="match status" value="1"/>
</dbReference>
<evidence type="ECO:0000256" key="2">
    <source>
        <dbReference type="SAM" id="MobiDB-lite"/>
    </source>
</evidence>
<dbReference type="OrthoDB" id="8963689at2759"/>
<dbReference type="SUPFAM" id="SSF57756">
    <property type="entry name" value="Retrovirus zinc finger-like domains"/>
    <property type="match status" value="1"/>
</dbReference>
<dbReference type="InterPro" id="IPR038269">
    <property type="entry name" value="SCAN_sf"/>
</dbReference>
<dbReference type="PANTHER" id="PTHR46888:SF13">
    <property type="entry name" value="RIBONUCLEASE H"/>
    <property type="match status" value="1"/>
</dbReference>
<dbReference type="AlphaFoldDB" id="A0A9D3T8R2"/>
<comment type="caution">
    <text evidence="5">The sequence shown here is derived from an EMBL/GenBank/DDBJ whole genome shotgun (WGS) entry which is preliminary data.</text>
</comment>
<proteinExistence type="predicted"/>
<dbReference type="InterPro" id="IPR003309">
    <property type="entry name" value="SCAN_dom"/>
</dbReference>
<dbReference type="EMBL" id="JAFDVH010000008">
    <property type="protein sequence ID" value="KAG7471871.1"/>
    <property type="molecule type" value="Genomic_DNA"/>
</dbReference>
<dbReference type="Pfam" id="PF02023">
    <property type="entry name" value="SCAN"/>
    <property type="match status" value="1"/>
</dbReference>
<dbReference type="InterPro" id="IPR036875">
    <property type="entry name" value="Znf_CCHC_sf"/>
</dbReference>
<feature type="region of interest" description="Disordered" evidence="2">
    <location>
        <begin position="1"/>
        <end position="24"/>
    </location>
</feature>
<dbReference type="InterPro" id="IPR041588">
    <property type="entry name" value="Integrase_H2C2"/>
</dbReference>
<dbReference type="Gene3D" id="1.10.4020.10">
    <property type="entry name" value="DNA breaking-rejoining enzymes"/>
    <property type="match status" value="1"/>
</dbReference>
<dbReference type="GO" id="GO:0008270">
    <property type="term" value="F:zinc ion binding"/>
    <property type="evidence" value="ECO:0007669"/>
    <property type="project" value="InterPro"/>
</dbReference>
<dbReference type="Gene3D" id="4.10.60.10">
    <property type="entry name" value="Zinc finger, CCHC-type"/>
    <property type="match status" value="1"/>
</dbReference>
<evidence type="ECO:0000256" key="1">
    <source>
        <dbReference type="ARBA" id="ARBA00039658"/>
    </source>
</evidence>
<dbReference type="GO" id="GO:0003676">
    <property type="term" value="F:nucleic acid binding"/>
    <property type="evidence" value="ECO:0007669"/>
    <property type="project" value="InterPro"/>
</dbReference>
<dbReference type="PANTHER" id="PTHR46888">
    <property type="entry name" value="ZINC KNUCKLE DOMAINCONTAINING PROTEIN-RELATED"/>
    <property type="match status" value="1"/>
</dbReference>
<evidence type="ECO:0000259" key="4">
    <source>
        <dbReference type="Pfam" id="PF17921"/>
    </source>
</evidence>
<evidence type="ECO:0000313" key="6">
    <source>
        <dbReference type="Proteomes" id="UP001046870"/>
    </source>
</evidence>
<organism evidence="5 6">
    <name type="scientific">Megalops atlanticus</name>
    <name type="common">Tarpon</name>
    <name type="synonym">Clupea gigantea</name>
    <dbReference type="NCBI Taxonomy" id="7932"/>
    <lineage>
        <taxon>Eukaryota</taxon>
        <taxon>Metazoa</taxon>
        <taxon>Chordata</taxon>
        <taxon>Craniata</taxon>
        <taxon>Vertebrata</taxon>
        <taxon>Euteleostomi</taxon>
        <taxon>Actinopterygii</taxon>
        <taxon>Neopterygii</taxon>
        <taxon>Teleostei</taxon>
        <taxon>Elopiformes</taxon>
        <taxon>Megalopidae</taxon>
        <taxon>Megalops</taxon>
    </lineage>
</organism>
<accession>A0A9D3T8R2</accession>
<dbReference type="Proteomes" id="UP001046870">
    <property type="component" value="Chromosome 8"/>
</dbReference>
<dbReference type="Gene3D" id="1.10.340.70">
    <property type="match status" value="1"/>
</dbReference>
<gene>
    <name evidence="5" type="ORF">MATL_G00102630</name>
</gene>
<sequence length="598" mass="66422">MRGESLAVSPTRMRAGSSSSDATPDFDVSKHIRLVPPFRETEVDSYFNAFERIAATLHWPRDLWSPLLQCKLVGKAQEVCAALSIEESLDYDVVKATVLRAYELVPEAYRQKFRNHVKTTNQTFVEFARDKASLFDKWLHACKVSDFDRLKELLLLEEFKNCLPERIVYLNEQKVTSVAQAAVLADEYVLTHKTVFSVPPHREATQPRNLDRSFRSLKTVHTNPSPTKDIRECFYCHEIGHLIAVCPVLQKKSQSKQSGPSTKSVGLIEATTSLPLPALDSDVDTGYNPFISTGTVSLSGKEEDQVFITILRDTGATQSFILEDVLPFSNETYCGVDVLVQGIELGTVRVPLHSLRLQSTLVSGPVKVGLRSKLPVTGIDLILGNDLAGDKVYPLPEVIDRPDLVSSLSHSLDSVHDSSSVFSACAVTRAQARKFGDMVDLSSTLMASPSDDSDICPVTSSSEGDKADTDAQSLLYIQPDLQLPISTDRLIAEQKSDPSLATCRASAVAKEAITEQAVAYFVDHGILMRKWSAPPSREFDWNSTYQIVVPMQYRVHVLSLAHDHPFAGHLCVTKTYNRILRHFFWSGLKADVVKYCRS</sequence>
<feature type="domain" description="Integrase zinc-binding" evidence="4">
    <location>
        <begin position="549"/>
        <end position="598"/>
    </location>
</feature>
<feature type="domain" description="SCAN box" evidence="3">
    <location>
        <begin position="106"/>
        <end position="192"/>
    </location>
</feature>
<name>A0A9D3T8R2_MEGAT</name>
<evidence type="ECO:0000313" key="5">
    <source>
        <dbReference type="EMBL" id="KAG7471871.1"/>
    </source>
</evidence>
<protein>
    <recommendedName>
        <fullName evidence="1">Gypsy retrotransposon integrase-like protein 1</fullName>
    </recommendedName>
</protein>
<reference evidence="5" key="1">
    <citation type="submission" date="2021-01" db="EMBL/GenBank/DDBJ databases">
        <authorList>
            <person name="Zahm M."/>
            <person name="Roques C."/>
            <person name="Cabau C."/>
            <person name="Klopp C."/>
            <person name="Donnadieu C."/>
            <person name="Jouanno E."/>
            <person name="Lampietro C."/>
            <person name="Louis A."/>
            <person name="Herpin A."/>
            <person name="Echchiki A."/>
            <person name="Berthelot C."/>
            <person name="Parey E."/>
            <person name="Roest-Crollius H."/>
            <person name="Braasch I."/>
            <person name="Postlethwait J."/>
            <person name="Bobe J."/>
            <person name="Montfort J."/>
            <person name="Bouchez O."/>
            <person name="Begum T."/>
            <person name="Mejri S."/>
            <person name="Adams A."/>
            <person name="Chen W.-J."/>
            <person name="Guiguen Y."/>
        </authorList>
    </citation>
    <scope>NUCLEOTIDE SEQUENCE</scope>
    <source>
        <strain evidence="5">YG-15Mar2019-1</strain>
        <tissue evidence="5">Brain</tissue>
    </source>
</reference>
<keyword evidence="6" id="KW-1185">Reference proteome</keyword>
<dbReference type="SUPFAM" id="SSF47353">
    <property type="entry name" value="Retrovirus capsid dimerization domain-like"/>
    <property type="match status" value="1"/>
</dbReference>